<dbReference type="EMBL" id="LT629736">
    <property type="protein sequence ID" value="SDS94679.1"/>
    <property type="molecule type" value="Genomic_DNA"/>
</dbReference>
<feature type="transmembrane region" description="Helical" evidence="1">
    <location>
        <begin position="41"/>
        <end position="62"/>
    </location>
</feature>
<dbReference type="SUPFAM" id="SSF52266">
    <property type="entry name" value="SGNH hydrolase"/>
    <property type="match status" value="1"/>
</dbReference>
<keyword evidence="4" id="KW-0012">Acyltransferase</keyword>
<dbReference type="RefSeq" id="WP_093395325.1">
    <property type="nucleotide sequence ID" value="NZ_LT629736.1"/>
</dbReference>
<dbReference type="GO" id="GO:0016747">
    <property type="term" value="F:acyltransferase activity, transferring groups other than amino-acyl groups"/>
    <property type="evidence" value="ECO:0007669"/>
    <property type="project" value="InterPro"/>
</dbReference>
<dbReference type="InterPro" id="IPR002656">
    <property type="entry name" value="Acyl_transf_3_dom"/>
</dbReference>
<keyword evidence="1" id="KW-1133">Transmembrane helix</keyword>
<dbReference type="Proteomes" id="UP000243207">
    <property type="component" value="Chromosome I"/>
</dbReference>
<sequence>MQPTFHHAGQPVYRREIDGLRALAVVAVIINHFNSELLPSGYLGVDVFFVISGFVITQSLYYRRYSSLGDLLGDFYVRRVKRLVPALLVFVLVTGVLLSLFNPDPSQSLKTGLMSLFGLSNIYLQIKATDYFGGAAHLNAFTHTWSLGVEEQFYLLFPFIIWLTGFGRKTPGVRAFVTTLGLISLISLAGFIYWNHIGKHSFYFFTPTRFWELAAGSLIFVLSTRVDTRRIAGLATPLLVMLVASLWLAQENAAVATVLVVALCSLFILCSTNASSASSRLLCNRAVVYIGLISYSLYLWHWSVLSLSRWTVGISAWTAPAQIGLMLLLAVLSYHYIETPLRKATWSKHRLVSIGYGMSSACIASALVAFIAWPMNGRLYAGDRPNMAAIGVESLVHEYVLPDARYRWKGEPCVLADDTEVGKVIPLADCTLGDFDTAETRMLVLGNSFAASLVAAFDQLVTEDGFAVTITSSWGASPVREVPNTGEWSEANDYYWQVVAPGLMDRLRPGDWVFIASDLASFSPAAPSETSEARLTQLKTGIESLSVELQGRGVKLAVLHGNPFAREARCDPAEVVPQWYAPEGRLCAFLSRAETLKRRARLDETMRDLAQRRDVVVVDLIDVFCPGQTCNYRAANGEILYRDAFSHPSVEAARLSGPMIRRRLAAVTEQGMPLAYDDGNAGSLGAEEARSD</sequence>
<feature type="transmembrane region" description="Helical" evidence="1">
    <location>
        <begin position="83"/>
        <end position="101"/>
    </location>
</feature>
<feature type="transmembrane region" description="Helical" evidence="1">
    <location>
        <begin position="286"/>
        <end position="302"/>
    </location>
</feature>
<dbReference type="PANTHER" id="PTHR23028">
    <property type="entry name" value="ACETYLTRANSFERASE"/>
    <property type="match status" value="1"/>
</dbReference>
<gene>
    <name evidence="4" type="ORF">SAMN05216421_2543</name>
</gene>
<evidence type="ECO:0000313" key="5">
    <source>
        <dbReference type="Proteomes" id="UP000243207"/>
    </source>
</evidence>
<dbReference type="PANTHER" id="PTHR23028:SF53">
    <property type="entry name" value="ACYL_TRANSF_3 DOMAIN-CONTAINING PROTEIN"/>
    <property type="match status" value="1"/>
</dbReference>
<keyword evidence="1" id="KW-0472">Membrane</keyword>
<dbReference type="AlphaFoldDB" id="A0A1H1WEU8"/>
<dbReference type="OrthoDB" id="9767863at2"/>
<dbReference type="GO" id="GO:0016787">
    <property type="term" value="F:hydrolase activity"/>
    <property type="evidence" value="ECO:0007669"/>
    <property type="project" value="UniProtKB-KW"/>
</dbReference>
<proteinExistence type="predicted"/>
<name>A0A1H1WEU8_9GAMM</name>
<feature type="transmembrane region" description="Helical" evidence="1">
    <location>
        <begin position="200"/>
        <end position="222"/>
    </location>
</feature>
<feature type="transmembrane region" description="Helical" evidence="1">
    <location>
        <begin position="231"/>
        <end position="249"/>
    </location>
</feature>
<feature type="domain" description="Acyltransferase 3" evidence="2">
    <location>
        <begin position="16"/>
        <end position="332"/>
    </location>
</feature>
<dbReference type="Pfam" id="PF01757">
    <property type="entry name" value="Acyl_transf_3"/>
    <property type="match status" value="1"/>
</dbReference>
<feature type="transmembrane region" description="Helical" evidence="1">
    <location>
        <begin position="255"/>
        <end position="274"/>
    </location>
</feature>
<feature type="transmembrane region" description="Helical" evidence="1">
    <location>
        <begin position="152"/>
        <end position="168"/>
    </location>
</feature>
<evidence type="ECO:0000256" key="1">
    <source>
        <dbReference type="SAM" id="Phobius"/>
    </source>
</evidence>
<dbReference type="GO" id="GO:0016020">
    <property type="term" value="C:membrane"/>
    <property type="evidence" value="ECO:0007669"/>
    <property type="project" value="TreeGrafter"/>
</dbReference>
<keyword evidence="4" id="KW-0378">Hydrolase</keyword>
<keyword evidence="5" id="KW-1185">Reference proteome</keyword>
<feature type="transmembrane region" description="Helical" evidence="1">
    <location>
        <begin position="314"/>
        <end position="334"/>
    </location>
</feature>
<dbReference type="InterPro" id="IPR043968">
    <property type="entry name" value="SGNH"/>
</dbReference>
<protein>
    <submittedName>
        <fullName evidence="4">Peptidoglycan/LPS O-acetylase OafA/YrhL, contains acyltransferase and SGNH-hydrolase domains</fullName>
    </submittedName>
</protein>
<reference evidence="5" key="1">
    <citation type="submission" date="2016-10" db="EMBL/GenBank/DDBJ databases">
        <authorList>
            <person name="Varghese N."/>
            <person name="Submissions S."/>
        </authorList>
    </citation>
    <scope>NUCLEOTIDE SEQUENCE [LARGE SCALE GENOMIC DNA]</scope>
    <source>
        <strain evidence="5">NRRL B-51270</strain>
    </source>
</reference>
<dbReference type="GO" id="GO:0009103">
    <property type="term" value="P:lipopolysaccharide biosynthetic process"/>
    <property type="evidence" value="ECO:0007669"/>
    <property type="project" value="TreeGrafter"/>
</dbReference>
<accession>A0A1H1WEU8</accession>
<evidence type="ECO:0000313" key="4">
    <source>
        <dbReference type="EMBL" id="SDS94679.1"/>
    </source>
</evidence>
<keyword evidence="4" id="KW-0808">Transferase</keyword>
<evidence type="ECO:0000259" key="3">
    <source>
        <dbReference type="Pfam" id="PF19040"/>
    </source>
</evidence>
<dbReference type="STRING" id="487184.SAMN05216421_2543"/>
<feature type="transmembrane region" description="Helical" evidence="1">
    <location>
        <begin position="175"/>
        <end position="194"/>
    </location>
</feature>
<feature type="domain" description="SGNH" evidence="3">
    <location>
        <begin position="413"/>
        <end position="661"/>
    </location>
</feature>
<feature type="transmembrane region" description="Helical" evidence="1">
    <location>
        <begin position="354"/>
        <end position="375"/>
    </location>
</feature>
<dbReference type="Pfam" id="PF19040">
    <property type="entry name" value="SGNH"/>
    <property type="match status" value="1"/>
</dbReference>
<evidence type="ECO:0000259" key="2">
    <source>
        <dbReference type="Pfam" id="PF01757"/>
    </source>
</evidence>
<keyword evidence="1" id="KW-0812">Transmembrane</keyword>
<dbReference type="InterPro" id="IPR050879">
    <property type="entry name" value="Acyltransferase_3"/>
</dbReference>
<organism evidence="4 5">
    <name type="scientific">Halopseudomonas xinjiangensis</name>
    <dbReference type="NCBI Taxonomy" id="487184"/>
    <lineage>
        <taxon>Bacteria</taxon>
        <taxon>Pseudomonadati</taxon>
        <taxon>Pseudomonadota</taxon>
        <taxon>Gammaproteobacteria</taxon>
        <taxon>Pseudomonadales</taxon>
        <taxon>Pseudomonadaceae</taxon>
        <taxon>Halopseudomonas</taxon>
    </lineage>
</organism>